<accession>A0A9D2KLL3</accession>
<dbReference type="PROSITE" id="PS50893">
    <property type="entry name" value="ABC_TRANSPORTER_2"/>
    <property type="match status" value="1"/>
</dbReference>
<sequence>MIAAFACADAPRSAVPSAPPVVSENDVLLRAKGIAKILGGRTILDDVSLTMRPGDIKVLIGPSGAGKSTFLQCLNYLLPPDRGEIWLEGRLVHGSNTAELCGLRQAVGMIFQDFNLFDHLSAVDNVALALRKVRRYGKDQARERSLKELERVGLAGRAGLYPAQLSGGQKQRVAIARALAMDPKILLLDEPTSALDPELVGEVLAVIRDLAANGMPMIMATHQMDFARSLATEVLFMEGGRIIEQDSPAVLLAPGARTRTGDFCGKLANLRPADAEGEMDGVAPDRGVGG</sequence>
<dbReference type="GO" id="GO:0015424">
    <property type="term" value="F:ABC-type amino acid transporter activity"/>
    <property type="evidence" value="ECO:0007669"/>
    <property type="project" value="InterPro"/>
</dbReference>
<evidence type="ECO:0000256" key="3">
    <source>
        <dbReference type="ARBA" id="ARBA00022448"/>
    </source>
</evidence>
<evidence type="ECO:0000256" key="7">
    <source>
        <dbReference type="ARBA" id="ARBA00022970"/>
    </source>
</evidence>
<dbReference type="InterPro" id="IPR050086">
    <property type="entry name" value="MetN_ABC_transporter-like"/>
</dbReference>
<evidence type="ECO:0000313" key="11">
    <source>
        <dbReference type="Proteomes" id="UP000824225"/>
    </source>
</evidence>
<dbReference type="PANTHER" id="PTHR43166">
    <property type="entry name" value="AMINO ACID IMPORT ATP-BINDING PROTEIN"/>
    <property type="match status" value="1"/>
</dbReference>
<keyword evidence="4" id="KW-1003">Cell membrane</keyword>
<evidence type="ECO:0000256" key="8">
    <source>
        <dbReference type="ARBA" id="ARBA00023136"/>
    </source>
</evidence>
<comment type="subcellular location">
    <subcellularLocation>
        <location evidence="1">Cell membrane</location>
        <topology evidence="1">Peripheral membrane protein</topology>
    </subcellularLocation>
</comment>
<evidence type="ECO:0000256" key="6">
    <source>
        <dbReference type="ARBA" id="ARBA00022840"/>
    </source>
</evidence>
<dbReference type="PANTHER" id="PTHR43166:SF9">
    <property type="entry name" value="GLUTAMATE_ASPARTATE IMPORT ATP-BINDING PROTEIN GLTL"/>
    <property type="match status" value="1"/>
</dbReference>
<dbReference type="Proteomes" id="UP000824225">
    <property type="component" value="Unassembled WGS sequence"/>
</dbReference>
<dbReference type="InterPro" id="IPR003439">
    <property type="entry name" value="ABC_transporter-like_ATP-bd"/>
</dbReference>
<dbReference type="AlphaFoldDB" id="A0A9D2KLL3"/>
<comment type="similarity">
    <text evidence="2">Belongs to the ABC transporter superfamily.</text>
</comment>
<protein>
    <submittedName>
        <fullName evidence="10">Amino acid ABC transporter ATP-binding protein</fullName>
    </submittedName>
</protein>
<proteinExistence type="inferred from homology"/>
<keyword evidence="5" id="KW-0547">Nucleotide-binding</keyword>
<gene>
    <name evidence="10" type="ORF">H9962_00160</name>
</gene>
<dbReference type="InterPro" id="IPR017871">
    <property type="entry name" value="ABC_transporter-like_CS"/>
</dbReference>
<dbReference type="GO" id="GO:0016887">
    <property type="term" value="F:ATP hydrolysis activity"/>
    <property type="evidence" value="ECO:0007669"/>
    <property type="project" value="InterPro"/>
</dbReference>
<organism evidence="10 11">
    <name type="scientific">Candidatus Mailhella merdigallinarum</name>
    <dbReference type="NCBI Taxonomy" id="2838658"/>
    <lineage>
        <taxon>Bacteria</taxon>
        <taxon>Pseudomonadati</taxon>
        <taxon>Thermodesulfobacteriota</taxon>
        <taxon>Desulfovibrionia</taxon>
        <taxon>Desulfovibrionales</taxon>
        <taxon>Desulfovibrionaceae</taxon>
        <taxon>Mailhella</taxon>
    </lineage>
</organism>
<dbReference type="EMBL" id="DXAN01000001">
    <property type="protein sequence ID" value="HJA07593.1"/>
    <property type="molecule type" value="Genomic_DNA"/>
</dbReference>
<dbReference type="PROSITE" id="PS00211">
    <property type="entry name" value="ABC_TRANSPORTER_1"/>
    <property type="match status" value="1"/>
</dbReference>
<keyword evidence="3" id="KW-0813">Transport</keyword>
<dbReference type="GO" id="GO:0005524">
    <property type="term" value="F:ATP binding"/>
    <property type="evidence" value="ECO:0007669"/>
    <property type="project" value="UniProtKB-KW"/>
</dbReference>
<dbReference type="PIRSF" id="PIRSF039085">
    <property type="entry name" value="ABC_ATPase_HisP"/>
    <property type="match status" value="1"/>
</dbReference>
<keyword evidence="7" id="KW-0029">Amino-acid transport</keyword>
<evidence type="ECO:0000256" key="2">
    <source>
        <dbReference type="ARBA" id="ARBA00005417"/>
    </source>
</evidence>
<keyword evidence="6 10" id="KW-0067">ATP-binding</keyword>
<dbReference type="InterPro" id="IPR030679">
    <property type="entry name" value="ABC_ATPase_HisP-typ"/>
</dbReference>
<dbReference type="GO" id="GO:0005886">
    <property type="term" value="C:plasma membrane"/>
    <property type="evidence" value="ECO:0007669"/>
    <property type="project" value="UniProtKB-SubCell"/>
</dbReference>
<evidence type="ECO:0000313" key="10">
    <source>
        <dbReference type="EMBL" id="HJA07593.1"/>
    </source>
</evidence>
<evidence type="ECO:0000256" key="5">
    <source>
        <dbReference type="ARBA" id="ARBA00022741"/>
    </source>
</evidence>
<dbReference type="InterPro" id="IPR027417">
    <property type="entry name" value="P-loop_NTPase"/>
</dbReference>
<evidence type="ECO:0000256" key="4">
    <source>
        <dbReference type="ARBA" id="ARBA00022475"/>
    </source>
</evidence>
<dbReference type="Gene3D" id="3.40.50.300">
    <property type="entry name" value="P-loop containing nucleotide triphosphate hydrolases"/>
    <property type="match status" value="1"/>
</dbReference>
<keyword evidence="8" id="KW-0472">Membrane</keyword>
<name>A0A9D2KLL3_9BACT</name>
<comment type="caution">
    <text evidence="10">The sequence shown here is derived from an EMBL/GenBank/DDBJ whole genome shotgun (WGS) entry which is preliminary data.</text>
</comment>
<dbReference type="SMART" id="SM00382">
    <property type="entry name" value="AAA"/>
    <property type="match status" value="1"/>
</dbReference>
<feature type="domain" description="ABC transporter" evidence="9">
    <location>
        <begin position="29"/>
        <end position="264"/>
    </location>
</feature>
<reference evidence="10" key="2">
    <citation type="submission" date="2021-04" db="EMBL/GenBank/DDBJ databases">
        <authorList>
            <person name="Gilroy R."/>
        </authorList>
    </citation>
    <scope>NUCLEOTIDE SEQUENCE</scope>
    <source>
        <strain evidence="10">CHK186-16707</strain>
    </source>
</reference>
<evidence type="ECO:0000259" key="9">
    <source>
        <dbReference type="PROSITE" id="PS50893"/>
    </source>
</evidence>
<dbReference type="SUPFAM" id="SSF52540">
    <property type="entry name" value="P-loop containing nucleoside triphosphate hydrolases"/>
    <property type="match status" value="1"/>
</dbReference>
<evidence type="ECO:0000256" key="1">
    <source>
        <dbReference type="ARBA" id="ARBA00004202"/>
    </source>
</evidence>
<reference evidence="10" key="1">
    <citation type="journal article" date="2021" name="PeerJ">
        <title>Extensive microbial diversity within the chicken gut microbiome revealed by metagenomics and culture.</title>
        <authorList>
            <person name="Gilroy R."/>
            <person name="Ravi A."/>
            <person name="Getino M."/>
            <person name="Pursley I."/>
            <person name="Horton D.L."/>
            <person name="Alikhan N.F."/>
            <person name="Baker D."/>
            <person name="Gharbi K."/>
            <person name="Hall N."/>
            <person name="Watson M."/>
            <person name="Adriaenssens E.M."/>
            <person name="Foster-Nyarko E."/>
            <person name="Jarju S."/>
            <person name="Secka A."/>
            <person name="Antonio M."/>
            <person name="Oren A."/>
            <person name="Chaudhuri R.R."/>
            <person name="La Ragione R."/>
            <person name="Hildebrand F."/>
            <person name="Pallen M.J."/>
        </authorList>
    </citation>
    <scope>NUCLEOTIDE SEQUENCE</scope>
    <source>
        <strain evidence="10">CHK186-16707</strain>
    </source>
</reference>
<dbReference type="Pfam" id="PF00005">
    <property type="entry name" value="ABC_tran"/>
    <property type="match status" value="1"/>
</dbReference>
<dbReference type="InterPro" id="IPR003593">
    <property type="entry name" value="AAA+_ATPase"/>
</dbReference>